<gene>
    <name evidence="1" type="ORF">J2Z42_001394</name>
</gene>
<evidence type="ECO:0000313" key="1">
    <source>
        <dbReference type="EMBL" id="MBP2032720.1"/>
    </source>
</evidence>
<protein>
    <submittedName>
        <fullName evidence="1">Uncharacterized protein</fullName>
    </submittedName>
</protein>
<organism evidence="1 2">
    <name type="scientific">Clostridium algifaecis</name>
    <dbReference type="NCBI Taxonomy" id="1472040"/>
    <lineage>
        <taxon>Bacteria</taxon>
        <taxon>Bacillati</taxon>
        <taxon>Bacillota</taxon>
        <taxon>Clostridia</taxon>
        <taxon>Eubacteriales</taxon>
        <taxon>Clostridiaceae</taxon>
        <taxon>Clostridium</taxon>
    </lineage>
</organism>
<comment type="caution">
    <text evidence="1">The sequence shown here is derived from an EMBL/GenBank/DDBJ whole genome shotgun (WGS) entry which is preliminary data.</text>
</comment>
<dbReference type="EMBL" id="JAGGLM010000006">
    <property type="protein sequence ID" value="MBP2032720.1"/>
    <property type="molecule type" value="Genomic_DNA"/>
</dbReference>
<sequence>MPITLTPCRPLNTVEISQATHTLTKMQKRGVSGINTLSLSIINISSTSISLIVNAHNQQTPNQVVGSIKGSLGKSLGTRGLF</sequence>
<dbReference type="RefSeq" id="WP_209701892.1">
    <property type="nucleotide sequence ID" value="NZ_JAGGLM010000006.1"/>
</dbReference>
<dbReference type="Proteomes" id="UP001519307">
    <property type="component" value="Unassembled WGS sequence"/>
</dbReference>
<accession>A0ABS4KT17</accession>
<evidence type="ECO:0000313" key="2">
    <source>
        <dbReference type="Proteomes" id="UP001519307"/>
    </source>
</evidence>
<name>A0ABS4KT17_9CLOT</name>
<reference evidence="1 2" key="1">
    <citation type="submission" date="2021-03" db="EMBL/GenBank/DDBJ databases">
        <title>Genomic Encyclopedia of Type Strains, Phase IV (KMG-IV): sequencing the most valuable type-strain genomes for metagenomic binning, comparative biology and taxonomic classification.</title>
        <authorList>
            <person name="Goeker M."/>
        </authorList>
    </citation>
    <scope>NUCLEOTIDE SEQUENCE [LARGE SCALE GENOMIC DNA]</scope>
    <source>
        <strain evidence="1 2">DSM 28783</strain>
    </source>
</reference>
<keyword evidence="2" id="KW-1185">Reference proteome</keyword>
<proteinExistence type="predicted"/>